<comment type="caution">
    <text evidence="3">The sequence shown here is derived from an EMBL/GenBank/DDBJ whole genome shotgun (WGS) entry which is preliminary data.</text>
</comment>
<evidence type="ECO:0000313" key="3">
    <source>
        <dbReference type="EMBL" id="MZU09247.1"/>
    </source>
</evidence>
<dbReference type="Proteomes" id="UP000638311">
    <property type="component" value="Unassembled WGS sequence"/>
</dbReference>
<dbReference type="InterPro" id="IPR002611">
    <property type="entry name" value="IstB_ATP-bd"/>
</dbReference>
<evidence type="ECO:0000313" key="2">
    <source>
        <dbReference type="EMBL" id="MZR89482.1"/>
    </source>
</evidence>
<dbReference type="SUPFAM" id="SSF52540">
    <property type="entry name" value="P-loop containing nucleoside triphosphate hydrolases"/>
    <property type="match status" value="1"/>
</dbReference>
<dbReference type="Pfam" id="PF01695">
    <property type="entry name" value="IstB_IS21"/>
    <property type="match status" value="1"/>
</dbReference>
<feature type="domain" description="IstB-like ATP-binding" evidence="1">
    <location>
        <begin position="46"/>
        <end position="174"/>
    </location>
</feature>
<dbReference type="InterPro" id="IPR027417">
    <property type="entry name" value="P-loop_NTPase"/>
</dbReference>
<evidence type="ECO:0000313" key="4">
    <source>
        <dbReference type="Proteomes" id="UP000466472"/>
    </source>
</evidence>
<dbReference type="Proteomes" id="UP000466472">
    <property type="component" value="Unassembled WGS sequence"/>
</dbReference>
<organism evidence="3 5">
    <name type="scientific">Bifidobacterium longum</name>
    <dbReference type="NCBI Taxonomy" id="216816"/>
    <lineage>
        <taxon>Bacteria</taxon>
        <taxon>Bacillati</taxon>
        <taxon>Actinomycetota</taxon>
        <taxon>Actinomycetes</taxon>
        <taxon>Bifidobacteriales</taxon>
        <taxon>Bifidobacteriaceae</taxon>
        <taxon>Bifidobacterium</taxon>
    </lineage>
</organism>
<dbReference type="AlphaFoldDB" id="A0A6B1W8P6"/>
<proteinExistence type="predicted"/>
<protein>
    <submittedName>
        <fullName evidence="3">ATP-binding protein</fullName>
    </submittedName>
</protein>
<name>A0A6B1W8P6_BIFLN</name>
<dbReference type="EMBL" id="WXDR01000031">
    <property type="protein sequence ID" value="MZU09247.1"/>
    <property type="molecule type" value="Genomic_DNA"/>
</dbReference>
<keyword evidence="3" id="KW-0067">ATP-binding</keyword>
<keyword evidence="3" id="KW-0547">Nucleotide-binding</keyword>
<reference evidence="3 4" key="1">
    <citation type="journal article" date="2019" name="Nat. Med.">
        <title>A library of human gut bacterial isolates paired with longitudinal multiomics data enables mechanistic microbiome research.</title>
        <authorList>
            <person name="Poyet M."/>
            <person name="Groussin M."/>
            <person name="Gibbons S.M."/>
            <person name="Avila-Pacheco J."/>
            <person name="Jiang X."/>
            <person name="Kearney S.M."/>
            <person name="Perrotta A.R."/>
            <person name="Berdy B."/>
            <person name="Zhao S."/>
            <person name="Lieberman T.D."/>
            <person name="Swanson P.K."/>
            <person name="Smith M."/>
            <person name="Roesemann S."/>
            <person name="Alexander J.E."/>
            <person name="Rich S.A."/>
            <person name="Livny J."/>
            <person name="Vlamakis H."/>
            <person name="Clish C."/>
            <person name="Bullock K."/>
            <person name="Deik A."/>
            <person name="Scott J."/>
            <person name="Pierce K.A."/>
            <person name="Xavier R.J."/>
            <person name="Alm E.J."/>
        </authorList>
    </citation>
    <scope>NUCLEOTIDE SEQUENCE</scope>
    <source>
        <strain evidence="2 4">BIOML-A395</strain>
        <strain evidence="3">BIOML-A409</strain>
    </source>
</reference>
<dbReference type="Gene3D" id="3.40.50.300">
    <property type="entry name" value="P-loop containing nucleotide triphosphate hydrolases"/>
    <property type="match status" value="1"/>
</dbReference>
<gene>
    <name evidence="2" type="ORF">GT999_09465</name>
    <name evidence="3" type="ORF">GUA24_09725</name>
</gene>
<evidence type="ECO:0000259" key="1">
    <source>
        <dbReference type="Pfam" id="PF01695"/>
    </source>
</evidence>
<sequence>MTRPSRTMADTRRRRASTGRMMDEIMELARSLPLTRQVLADSLETATPAQMEFMLSWMNEELASRERSKRARLLKQAGLPGVKELDGYDWTPVRFPVDYGREALESLDFVANSEDVVLFGPPGTGKTHLAVALARKACVEGQPTRFFTAAGLVMRLLRASAEGRLDRELAVLLQCLFDRFGSVFP</sequence>
<dbReference type="GO" id="GO:0005524">
    <property type="term" value="F:ATP binding"/>
    <property type="evidence" value="ECO:0007669"/>
    <property type="project" value="UniProtKB-KW"/>
</dbReference>
<evidence type="ECO:0000313" key="5">
    <source>
        <dbReference type="Proteomes" id="UP000638311"/>
    </source>
</evidence>
<dbReference type="EMBL" id="WXEF01000031">
    <property type="protein sequence ID" value="MZR89482.1"/>
    <property type="molecule type" value="Genomic_DNA"/>
</dbReference>
<accession>A0A6B1W8P6</accession>